<protein>
    <recommendedName>
        <fullName evidence="3">COX assembly mitochondrial protein</fullName>
    </recommendedName>
</protein>
<reference evidence="1 2" key="1">
    <citation type="journal article" date="2024" name="Science">
        <title>Giant polyketide synthase enzymes in the biosynthesis of giant marine polyether toxins.</title>
        <authorList>
            <person name="Fallon T.R."/>
            <person name="Shende V.V."/>
            <person name="Wierzbicki I.H."/>
            <person name="Pendleton A.L."/>
            <person name="Watervoot N.F."/>
            <person name="Auber R.P."/>
            <person name="Gonzalez D.J."/>
            <person name="Wisecaver J.H."/>
            <person name="Moore B.S."/>
        </authorList>
    </citation>
    <scope>NUCLEOTIDE SEQUENCE [LARGE SCALE GENOMIC DNA]</scope>
    <source>
        <strain evidence="1 2">12B1</strain>
    </source>
</reference>
<evidence type="ECO:0000313" key="1">
    <source>
        <dbReference type="EMBL" id="KAL1500659.1"/>
    </source>
</evidence>
<proteinExistence type="predicted"/>
<dbReference type="AlphaFoldDB" id="A0AB34IK82"/>
<dbReference type="EMBL" id="JBGBPQ010000023">
    <property type="protein sequence ID" value="KAL1500659.1"/>
    <property type="molecule type" value="Genomic_DNA"/>
</dbReference>
<evidence type="ECO:0008006" key="3">
    <source>
        <dbReference type="Google" id="ProtNLM"/>
    </source>
</evidence>
<gene>
    <name evidence="1" type="ORF">AB1Y20_013307</name>
</gene>
<dbReference type="Proteomes" id="UP001515480">
    <property type="component" value="Unassembled WGS sequence"/>
</dbReference>
<sequence length="91" mass="10367">MPDLKACAPAQQQLFECKRKLGLLPNQCYPSKGYQGQCDEAEFELKKCIAFDLDAKSAAVLYNPKARREDRVNANARLQHRLRPFNQPCTP</sequence>
<evidence type="ECO:0000313" key="2">
    <source>
        <dbReference type="Proteomes" id="UP001515480"/>
    </source>
</evidence>
<organism evidence="1 2">
    <name type="scientific">Prymnesium parvum</name>
    <name type="common">Toxic golden alga</name>
    <dbReference type="NCBI Taxonomy" id="97485"/>
    <lineage>
        <taxon>Eukaryota</taxon>
        <taxon>Haptista</taxon>
        <taxon>Haptophyta</taxon>
        <taxon>Prymnesiophyceae</taxon>
        <taxon>Prymnesiales</taxon>
        <taxon>Prymnesiaceae</taxon>
        <taxon>Prymnesium</taxon>
    </lineage>
</organism>
<name>A0AB34IK82_PRYPA</name>
<comment type="caution">
    <text evidence="1">The sequence shown here is derived from an EMBL/GenBank/DDBJ whole genome shotgun (WGS) entry which is preliminary data.</text>
</comment>
<keyword evidence="2" id="KW-1185">Reference proteome</keyword>
<accession>A0AB34IK82</accession>